<dbReference type="AlphaFoldDB" id="A0AAD8ES60"/>
<dbReference type="EMBL" id="JASPKZ010000032">
    <property type="protein sequence ID" value="KAJ9601180.1"/>
    <property type="molecule type" value="Genomic_DNA"/>
</dbReference>
<comment type="caution">
    <text evidence="1">The sequence shown here is derived from an EMBL/GenBank/DDBJ whole genome shotgun (WGS) entry which is preliminary data.</text>
</comment>
<evidence type="ECO:0000313" key="1">
    <source>
        <dbReference type="EMBL" id="KAJ9601180.1"/>
    </source>
</evidence>
<reference evidence="1" key="1">
    <citation type="journal article" date="2023" name="IScience">
        <title>Live-bearing cockroach genome reveals convergent evolutionary mechanisms linked to viviparity in insects and beyond.</title>
        <authorList>
            <person name="Fouks B."/>
            <person name="Harrison M.C."/>
            <person name="Mikhailova A.A."/>
            <person name="Marchal E."/>
            <person name="English S."/>
            <person name="Carruthers M."/>
            <person name="Jennings E.C."/>
            <person name="Chiamaka E.L."/>
            <person name="Frigard R.A."/>
            <person name="Pippel M."/>
            <person name="Attardo G.M."/>
            <person name="Benoit J.B."/>
            <person name="Bornberg-Bauer E."/>
            <person name="Tobe S.S."/>
        </authorList>
    </citation>
    <scope>NUCLEOTIDE SEQUENCE</scope>
    <source>
        <strain evidence="1">Stay&amp;Tobe</strain>
    </source>
</reference>
<sequence>LSLNTVVAMIGVPQCHRCLTHNLKKNAFPVFALEIIISVRATSAYNIFVLILTHPHSYIIARVTVDNGARHAKIFGFNIDVYKRYIDVLKHR</sequence>
<dbReference type="Proteomes" id="UP001233999">
    <property type="component" value="Unassembled WGS sequence"/>
</dbReference>
<accession>A0AAD8ES60</accession>
<organism evidence="1 2">
    <name type="scientific">Diploptera punctata</name>
    <name type="common">Pacific beetle cockroach</name>
    <dbReference type="NCBI Taxonomy" id="6984"/>
    <lineage>
        <taxon>Eukaryota</taxon>
        <taxon>Metazoa</taxon>
        <taxon>Ecdysozoa</taxon>
        <taxon>Arthropoda</taxon>
        <taxon>Hexapoda</taxon>
        <taxon>Insecta</taxon>
        <taxon>Pterygota</taxon>
        <taxon>Neoptera</taxon>
        <taxon>Polyneoptera</taxon>
        <taxon>Dictyoptera</taxon>
        <taxon>Blattodea</taxon>
        <taxon>Blaberoidea</taxon>
        <taxon>Blaberidae</taxon>
        <taxon>Diplopterinae</taxon>
        <taxon>Diploptera</taxon>
    </lineage>
</organism>
<keyword evidence="2" id="KW-1185">Reference proteome</keyword>
<name>A0AAD8ES60_DIPPU</name>
<protein>
    <submittedName>
        <fullName evidence="1">Uncharacterized protein</fullName>
    </submittedName>
</protein>
<feature type="non-terminal residue" evidence="1">
    <location>
        <position position="1"/>
    </location>
</feature>
<proteinExistence type="predicted"/>
<evidence type="ECO:0000313" key="2">
    <source>
        <dbReference type="Proteomes" id="UP001233999"/>
    </source>
</evidence>
<reference evidence="1" key="2">
    <citation type="submission" date="2023-05" db="EMBL/GenBank/DDBJ databases">
        <authorList>
            <person name="Fouks B."/>
        </authorList>
    </citation>
    <scope>NUCLEOTIDE SEQUENCE</scope>
    <source>
        <strain evidence="1">Stay&amp;Tobe</strain>
        <tissue evidence="1">Testes</tissue>
    </source>
</reference>
<feature type="non-terminal residue" evidence="1">
    <location>
        <position position="92"/>
    </location>
</feature>
<gene>
    <name evidence="1" type="ORF">L9F63_000648</name>
</gene>